<evidence type="ECO:0000259" key="1">
    <source>
        <dbReference type="Pfam" id="PF05099"/>
    </source>
</evidence>
<evidence type="ECO:0000313" key="3">
    <source>
        <dbReference type="Proteomes" id="UP000004931"/>
    </source>
</evidence>
<proteinExistence type="predicted"/>
<gene>
    <name evidence="2" type="ORF">GP2143_01950</name>
</gene>
<dbReference type="eggNOG" id="ENOG5033T24">
    <property type="taxonomic scope" value="Bacteria"/>
</dbReference>
<feature type="domain" description="Co-chaperone DjlA N-terminal" evidence="1">
    <location>
        <begin position="31"/>
        <end position="138"/>
    </location>
</feature>
<organism evidence="2 3">
    <name type="scientific">marine gamma proteobacterium HTCC2143</name>
    <dbReference type="NCBI Taxonomy" id="247633"/>
    <lineage>
        <taxon>Bacteria</taxon>
        <taxon>Pseudomonadati</taxon>
        <taxon>Pseudomonadota</taxon>
        <taxon>Gammaproteobacteria</taxon>
        <taxon>Cellvibrionales</taxon>
        <taxon>Spongiibacteraceae</taxon>
        <taxon>BD1-7 clade</taxon>
    </lineage>
</organism>
<dbReference type="SUPFAM" id="SSF158682">
    <property type="entry name" value="TerB-like"/>
    <property type="match status" value="1"/>
</dbReference>
<evidence type="ECO:0000313" key="2">
    <source>
        <dbReference type="EMBL" id="EAW30267.1"/>
    </source>
</evidence>
<dbReference type="Gene3D" id="1.10.3680.10">
    <property type="entry name" value="TerB-like"/>
    <property type="match status" value="1"/>
</dbReference>
<name>A0YG17_9GAMM</name>
<protein>
    <recommendedName>
        <fullName evidence="1">Co-chaperone DjlA N-terminal domain-containing protein</fullName>
    </recommendedName>
</protein>
<dbReference type="InterPro" id="IPR029024">
    <property type="entry name" value="TerB-like"/>
</dbReference>
<dbReference type="STRING" id="247633.GP2143_01950"/>
<accession>A0YG17</accession>
<keyword evidence="3" id="KW-1185">Reference proteome</keyword>
<dbReference type="Pfam" id="PF05099">
    <property type="entry name" value="TerB"/>
    <property type="match status" value="1"/>
</dbReference>
<reference evidence="2 3" key="1">
    <citation type="journal article" date="2010" name="J. Bacteriol.">
        <title>Genome sequence of the oligotrophic marine Gammaproteobacterium HTCC2143, isolated from the Oregon Coast.</title>
        <authorList>
            <person name="Oh H.M."/>
            <person name="Kang I."/>
            <person name="Ferriera S."/>
            <person name="Giovannoni S.J."/>
            <person name="Cho J.C."/>
        </authorList>
    </citation>
    <scope>NUCLEOTIDE SEQUENCE [LARGE SCALE GENOMIC DNA]</scope>
    <source>
        <strain evidence="2 3">HTCC2143</strain>
    </source>
</reference>
<sequence>MSITKLAHIKKFFGGTNNPEEKRELYKEMLLMTLSRATRADLVTNNSEVETVQGILLTLLGEEISSADIRVAAASELFETAPISKYLERVGSQLDPDQNRSIVQALIDVFGADGQVSAQEVNFFNMVVEALDLTPADIVGLVSS</sequence>
<dbReference type="AlphaFoldDB" id="A0YG17"/>
<dbReference type="EMBL" id="AAVT01000009">
    <property type="protein sequence ID" value="EAW30267.1"/>
    <property type="molecule type" value="Genomic_DNA"/>
</dbReference>
<dbReference type="Proteomes" id="UP000004931">
    <property type="component" value="Unassembled WGS sequence"/>
</dbReference>
<comment type="caution">
    <text evidence="2">The sequence shown here is derived from an EMBL/GenBank/DDBJ whole genome shotgun (WGS) entry which is preliminary data.</text>
</comment>
<dbReference type="InterPro" id="IPR007791">
    <property type="entry name" value="DjlA_N"/>
</dbReference>
<dbReference type="OrthoDB" id="8481149at2"/>